<dbReference type="EMBL" id="JABFCT010000010">
    <property type="protein sequence ID" value="KAF5872756.1"/>
    <property type="molecule type" value="Genomic_DNA"/>
</dbReference>
<dbReference type="OrthoDB" id="10509861at2759"/>
<dbReference type="Proteomes" id="UP000531561">
    <property type="component" value="Unassembled WGS sequence"/>
</dbReference>
<evidence type="ECO:0000313" key="1">
    <source>
        <dbReference type="EMBL" id="KAF5872756.1"/>
    </source>
</evidence>
<keyword evidence="2" id="KW-1185">Reference proteome</keyword>
<reference evidence="1 2" key="1">
    <citation type="journal article" date="2020" name="Phytopathology">
        <title>A high-quality genome resource of Botrytis fragariae, a new and rapidly spreading fungal pathogen causing strawberry gray mold in the U.S.A.</title>
        <authorList>
            <person name="Wu Y."/>
            <person name="Saski C.A."/>
            <person name="Schnabel G."/>
            <person name="Xiao S."/>
            <person name="Hu M."/>
        </authorList>
    </citation>
    <scope>NUCLEOTIDE SEQUENCE [LARGE SCALE GENOMIC DNA]</scope>
    <source>
        <strain evidence="1 2">BVB16</strain>
    </source>
</reference>
<dbReference type="GeneID" id="59260184"/>
<accession>A0A8H6AS21</accession>
<evidence type="ECO:0000313" key="2">
    <source>
        <dbReference type="Proteomes" id="UP000531561"/>
    </source>
</evidence>
<dbReference type="RefSeq" id="XP_037191702.1">
    <property type="nucleotide sequence ID" value="XM_037336492.1"/>
</dbReference>
<dbReference type="AlphaFoldDB" id="A0A8H6AS21"/>
<proteinExistence type="predicted"/>
<organism evidence="1 2">
    <name type="scientific">Botrytis fragariae</name>
    <dbReference type="NCBI Taxonomy" id="1964551"/>
    <lineage>
        <taxon>Eukaryota</taxon>
        <taxon>Fungi</taxon>
        <taxon>Dikarya</taxon>
        <taxon>Ascomycota</taxon>
        <taxon>Pezizomycotina</taxon>
        <taxon>Leotiomycetes</taxon>
        <taxon>Helotiales</taxon>
        <taxon>Sclerotiniaceae</taxon>
        <taxon>Botrytis</taxon>
    </lineage>
</organism>
<protein>
    <submittedName>
        <fullName evidence="1">Uncharacterized protein</fullName>
    </submittedName>
</protein>
<sequence>MRMGNRDVDGTPKGKSLKFLGVEHENSGRGPIVFIGAVEHERWMTMGTGNVWQWQKQIVTVPL</sequence>
<name>A0A8H6AS21_9HELO</name>
<comment type="caution">
    <text evidence="1">The sequence shown here is derived from an EMBL/GenBank/DDBJ whole genome shotgun (WGS) entry which is preliminary data.</text>
</comment>
<gene>
    <name evidence="1" type="ORF">Bfra_006119</name>
</gene>